<feature type="region of interest" description="Disordered" evidence="1">
    <location>
        <begin position="149"/>
        <end position="171"/>
    </location>
</feature>
<sequence length="235" mass="26170">MRMNKTTTILVTLLTAFILLSLVTITIQVIIFIHSRREAKLLTERIITLESRPTPPTSGIANGNHGQNGNNNDHYSPRIPRPPHPWDDQIATCTDHCQPGPSTNTNGTKRHHSSGEQEDLVQNYDPNRSMEITSGQGNPMFIPLQPLDPKQPKVHDSNTNARKEGSPEMMGMKKGEVGTLVTRREDGRIVGKVCRIVDDGKLQLVEEGGWRGGSTRYVGVEELKKGFILDRCVME</sequence>
<protein>
    <submittedName>
        <fullName evidence="2">Uncharacterized protein</fullName>
    </submittedName>
</protein>
<evidence type="ECO:0000256" key="1">
    <source>
        <dbReference type="SAM" id="MobiDB-lite"/>
    </source>
</evidence>
<feature type="compositionally biased region" description="Low complexity" evidence="1">
    <location>
        <begin position="62"/>
        <end position="72"/>
    </location>
</feature>
<proteinExistence type="predicted"/>
<gene>
    <name evidence="2" type="ORF">EJ08DRAFT_491274</name>
</gene>
<dbReference type="AlphaFoldDB" id="A0A9P4NHD6"/>
<dbReference type="EMBL" id="MU007097">
    <property type="protein sequence ID" value="KAF2421529.1"/>
    <property type="molecule type" value="Genomic_DNA"/>
</dbReference>
<keyword evidence="3" id="KW-1185">Reference proteome</keyword>
<feature type="compositionally biased region" description="Basic and acidic residues" evidence="1">
    <location>
        <begin position="150"/>
        <end position="171"/>
    </location>
</feature>
<feature type="region of interest" description="Disordered" evidence="1">
    <location>
        <begin position="51"/>
        <end position="118"/>
    </location>
</feature>
<accession>A0A9P4NHD6</accession>
<reference evidence="2" key="1">
    <citation type="journal article" date="2020" name="Stud. Mycol.">
        <title>101 Dothideomycetes genomes: a test case for predicting lifestyles and emergence of pathogens.</title>
        <authorList>
            <person name="Haridas S."/>
            <person name="Albert R."/>
            <person name="Binder M."/>
            <person name="Bloem J."/>
            <person name="Labutti K."/>
            <person name="Salamov A."/>
            <person name="Andreopoulos B."/>
            <person name="Baker S."/>
            <person name="Barry K."/>
            <person name="Bills G."/>
            <person name="Bluhm B."/>
            <person name="Cannon C."/>
            <person name="Castanera R."/>
            <person name="Culley D."/>
            <person name="Daum C."/>
            <person name="Ezra D."/>
            <person name="Gonzalez J."/>
            <person name="Henrissat B."/>
            <person name="Kuo A."/>
            <person name="Liang C."/>
            <person name="Lipzen A."/>
            <person name="Lutzoni F."/>
            <person name="Magnuson J."/>
            <person name="Mondo S."/>
            <person name="Nolan M."/>
            <person name="Ohm R."/>
            <person name="Pangilinan J."/>
            <person name="Park H.-J."/>
            <person name="Ramirez L."/>
            <person name="Alfaro M."/>
            <person name="Sun H."/>
            <person name="Tritt A."/>
            <person name="Yoshinaga Y."/>
            <person name="Zwiers L.-H."/>
            <person name="Turgeon B."/>
            <person name="Goodwin S."/>
            <person name="Spatafora J."/>
            <person name="Crous P."/>
            <person name="Grigoriev I."/>
        </authorList>
    </citation>
    <scope>NUCLEOTIDE SEQUENCE</scope>
    <source>
        <strain evidence="2">CBS 130266</strain>
    </source>
</reference>
<dbReference type="Proteomes" id="UP000800235">
    <property type="component" value="Unassembled WGS sequence"/>
</dbReference>
<comment type="caution">
    <text evidence="2">The sequence shown here is derived from an EMBL/GenBank/DDBJ whole genome shotgun (WGS) entry which is preliminary data.</text>
</comment>
<organism evidence="2 3">
    <name type="scientific">Tothia fuscella</name>
    <dbReference type="NCBI Taxonomy" id="1048955"/>
    <lineage>
        <taxon>Eukaryota</taxon>
        <taxon>Fungi</taxon>
        <taxon>Dikarya</taxon>
        <taxon>Ascomycota</taxon>
        <taxon>Pezizomycotina</taxon>
        <taxon>Dothideomycetes</taxon>
        <taxon>Pleosporomycetidae</taxon>
        <taxon>Venturiales</taxon>
        <taxon>Cylindrosympodiaceae</taxon>
        <taxon>Tothia</taxon>
    </lineage>
</organism>
<name>A0A9P4NHD6_9PEZI</name>
<evidence type="ECO:0000313" key="2">
    <source>
        <dbReference type="EMBL" id="KAF2421529.1"/>
    </source>
</evidence>
<evidence type="ECO:0000313" key="3">
    <source>
        <dbReference type="Proteomes" id="UP000800235"/>
    </source>
</evidence>